<protein>
    <submittedName>
        <fullName evidence="2">Uncharacterized protein</fullName>
    </submittedName>
</protein>
<evidence type="ECO:0000256" key="1">
    <source>
        <dbReference type="SAM" id="MobiDB-lite"/>
    </source>
</evidence>
<dbReference type="EMBL" id="SKFH01000009">
    <property type="protein sequence ID" value="TCZ72896.1"/>
    <property type="molecule type" value="Genomic_DNA"/>
</dbReference>
<reference evidence="2 3" key="1">
    <citation type="submission" date="2019-03" db="EMBL/GenBank/DDBJ databases">
        <authorList>
            <person name="Kim M.K.M."/>
        </authorList>
    </citation>
    <scope>NUCLEOTIDE SEQUENCE [LARGE SCALE GENOMIC DNA]</scope>
    <source>
        <strain evidence="2 3">17J68-15</strain>
    </source>
</reference>
<evidence type="ECO:0000313" key="3">
    <source>
        <dbReference type="Proteomes" id="UP000295164"/>
    </source>
</evidence>
<gene>
    <name evidence="2" type="ORF">E0486_07475</name>
</gene>
<organism evidence="2 3">
    <name type="scientific">Flaviaesturariibacter aridisoli</name>
    <dbReference type="NCBI Taxonomy" id="2545761"/>
    <lineage>
        <taxon>Bacteria</taxon>
        <taxon>Pseudomonadati</taxon>
        <taxon>Bacteroidota</taxon>
        <taxon>Chitinophagia</taxon>
        <taxon>Chitinophagales</taxon>
        <taxon>Chitinophagaceae</taxon>
        <taxon>Flaviaestuariibacter</taxon>
    </lineage>
</organism>
<dbReference type="AlphaFoldDB" id="A0A4R4E0L3"/>
<evidence type="ECO:0000313" key="2">
    <source>
        <dbReference type="EMBL" id="TCZ72896.1"/>
    </source>
</evidence>
<proteinExistence type="predicted"/>
<accession>A0A4R4E0L3</accession>
<dbReference type="RefSeq" id="WP_131851531.1">
    <property type="nucleotide sequence ID" value="NZ_SKFH01000009.1"/>
</dbReference>
<feature type="region of interest" description="Disordered" evidence="1">
    <location>
        <begin position="73"/>
        <end position="189"/>
    </location>
</feature>
<feature type="compositionally biased region" description="Pro residues" evidence="1">
    <location>
        <begin position="120"/>
        <end position="139"/>
    </location>
</feature>
<feature type="compositionally biased region" description="Basic and acidic residues" evidence="1">
    <location>
        <begin position="92"/>
        <end position="111"/>
    </location>
</feature>
<sequence>MERVRDLIHKISAQEAAGEGPADLLSTVRQLAAELEALLPRPVFPQSSRVAVLMPAGTHAPVPTQREGALRQPMVETHSPTSSPLPSPKASAGDERVEAQDHFSTPEREEPAPISGPAFEPAPPPAPAEPSEPVPPSEPAKPSEPSEPSQPYYLRPPAFNPIEEVPTLTQQTPPGPGREVFEQHTPGESLNDRLRREEQELGHKLVDTPIRDLRKGIGINDRYLFVSELFRGDEAMYDRSIKTINAFHILPEAEYWINRELKLKLGWPDTTTVRLFDQLVRRRFS</sequence>
<dbReference type="Proteomes" id="UP000295164">
    <property type="component" value="Unassembled WGS sequence"/>
</dbReference>
<name>A0A4R4E0L3_9BACT</name>
<dbReference type="OrthoDB" id="1100725at2"/>
<comment type="caution">
    <text evidence="2">The sequence shown here is derived from an EMBL/GenBank/DDBJ whole genome shotgun (WGS) entry which is preliminary data.</text>
</comment>
<keyword evidence="3" id="KW-1185">Reference proteome</keyword>